<sequence>MSLCHLPDELLLRVLYFLDIPDLLYTSRTCRHLRLLSLDPLLHCLRLRYSQARISHLLRRRPPVTTLQPPISTIYLTRTHLAARRLHWSLICIRLGRALSRRSKLSTLVSKNIVPRECCKRDISSGDIIWGTGIAGALLERKRRVEREHICNGLRVWLERKANQIQVRQKDAAGVVGILVWRFSRKMKITDNRKPSDGRVERPRRDRVTGLKRFWENLAGERSPPATAHSGPA</sequence>
<dbReference type="Gene3D" id="1.20.1280.50">
    <property type="match status" value="1"/>
</dbReference>
<dbReference type="Proteomes" id="UP000281245">
    <property type="component" value="Unassembled WGS sequence"/>
</dbReference>
<organism evidence="2 3">
    <name type="scientific">Hortaea werneckii</name>
    <name type="common">Black yeast</name>
    <name type="synonym">Cladosporium werneckii</name>
    <dbReference type="NCBI Taxonomy" id="91943"/>
    <lineage>
        <taxon>Eukaryota</taxon>
        <taxon>Fungi</taxon>
        <taxon>Dikarya</taxon>
        <taxon>Ascomycota</taxon>
        <taxon>Pezizomycotina</taxon>
        <taxon>Dothideomycetes</taxon>
        <taxon>Dothideomycetidae</taxon>
        <taxon>Mycosphaerellales</taxon>
        <taxon>Teratosphaeriaceae</taxon>
        <taxon>Hortaea</taxon>
    </lineage>
</organism>
<reference evidence="2 3" key="1">
    <citation type="journal article" date="2018" name="BMC Genomics">
        <title>Genomic evidence for intraspecific hybridization in a clonal and extremely halotolerant yeast.</title>
        <authorList>
            <person name="Gostincar C."/>
            <person name="Stajich J.E."/>
            <person name="Zupancic J."/>
            <person name="Zalar P."/>
            <person name="Gunde-Cimerman N."/>
        </authorList>
    </citation>
    <scope>NUCLEOTIDE SEQUENCE [LARGE SCALE GENOMIC DNA]</scope>
    <source>
        <strain evidence="2 3">EXF-6656</strain>
    </source>
</reference>
<dbReference type="CDD" id="cd09917">
    <property type="entry name" value="F-box_SF"/>
    <property type="match status" value="1"/>
</dbReference>
<dbReference type="AlphaFoldDB" id="A0A3M6WWW6"/>
<name>A0A3M6WWW6_HORWE</name>
<dbReference type="InterPro" id="IPR001810">
    <property type="entry name" value="F-box_dom"/>
</dbReference>
<evidence type="ECO:0000313" key="2">
    <source>
        <dbReference type="EMBL" id="RMX83114.1"/>
    </source>
</evidence>
<gene>
    <name evidence="2" type="ORF">D0869_05560</name>
</gene>
<dbReference type="InterPro" id="IPR036047">
    <property type="entry name" value="F-box-like_dom_sf"/>
</dbReference>
<dbReference type="Pfam" id="PF12937">
    <property type="entry name" value="F-box-like"/>
    <property type="match status" value="1"/>
</dbReference>
<evidence type="ECO:0000313" key="3">
    <source>
        <dbReference type="Proteomes" id="UP000281245"/>
    </source>
</evidence>
<accession>A0A3M6WWW6</accession>
<dbReference type="SUPFAM" id="SSF81383">
    <property type="entry name" value="F-box domain"/>
    <property type="match status" value="1"/>
</dbReference>
<evidence type="ECO:0000259" key="1">
    <source>
        <dbReference type="PROSITE" id="PS50181"/>
    </source>
</evidence>
<dbReference type="PROSITE" id="PS50181">
    <property type="entry name" value="FBOX"/>
    <property type="match status" value="1"/>
</dbReference>
<feature type="domain" description="F-box" evidence="1">
    <location>
        <begin position="1"/>
        <end position="52"/>
    </location>
</feature>
<protein>
    <recommendedName>
        <fullName evidence="1">F-box domain-containing protein</fullName>
    </recommendedName>
</protein>
<dbReference type="VEuPathDB" id="FungiDB:BTJ68_06073"/>
<dbReference type="OrthoDB" id="3219396at2759"/>
<dbReference type="EMBL" id="QWIJ01000376">
    <property type="protein sequence ID" value="RMX83114.1"/>
    <property type="molecule type" value="Genomic_DNA"/>
</dbReference>
<proteinExistence type="predicted"/>
<comment type="caution">
    <text evidence="2">The sequence shown here is derived from an EMBL/GenBank/DDBJ whole genome shotgun (WGS) entry which is preliminary data.</text>
</comment>